<dbReference type="InterPro" id="IPR052016">
    <property type="entry name" value="Bact_Sigma-Reg"/>
</dbReference>
<dbReference type="SMART" id="SM00091">
    <property type="entry name" value="PAS"/>
    <property type="match status" value="1"/>
</dbReference>
<evidence type="ECO:0000256" key="5">
    <source>
        <dbReference type="ARBA" id="ARBA00022741"/>
    </source>
</evidence>
<dbReference type="Pfam" id="PF07228">
    <property type="entry name" value="SpoIIE"/>
    <property type="match status" value="1"/>
</dbReference>
<dbReference type="GO" id="GO:0016301">
    <property type="term" value="F:kinase activity"/>
    <property type="evidence" value="ECO:0007669"/>
    <property type="project" value="UniProtKB-KW"/>
</dbReference>
<evidence type="ECO:0000256" key="1">
    <source>
        <dbReference type="ARBA" id="ARBA00013081"/>
    </source>
</evidence>
<evidence type="ECO:0000256" key="11">
    <source>
        <dbReference type="ARBA" id="ARBA00023211"/>
    </source>
</evidence>
<evidence type="ECO:0000256" key="9">
    <source>
        <dbReference type="ARBA" id="ARBA00022842"/>
    </source>
</evidence>
<evidence type="ECO:0000256" key="16">
    <source>
        <dbReference type="SAM" id="MobiDB-lite"/>
    </source>
</evidence>
<keyword evidence="11" id="KW-0464">Manganese</keyword>
<dbReference type="GO" id="GO:0005524">
    <property type="term" value="F:ATP binding"/>
    <property type="evidence" value="ECO:0007669"/>
    <property type="project" value="UniProtKB-KW"/>
</dbReference>
<dbReference type="InterPro" id="IPR029016">
    <property type="entry name" value="GAF-like_dom_sf"/>
</dbReference>
<evidence type="ECO:0000256" key="7">
    <source>
        <dbReference type="ARBA" id="ARBA00022801"/>
    </source>
</evidence>
<feature type="region of interest" description="Disordered" evidence="16">
    <location>
        <begin position="1"/>
        <end position="22"/>
    </location>
</feature>
<dbReference type="NCBIfam" id="TIGR00229">
    <property type="entry name" value="sensory_box"/>
    <property type="match status" value="1"/>
</dbReference>
<dbReference type="InterPro" id="IPR013656">
    <property type="entry name" value="PAS_4"/>
</dbReference>
<evidence type="ECO:0000256" key="13">
    <source>
        <dbReference type="ARBA" id="ARBA00056274"/>
    </source>
</evidence>
<evidence type="ECO:0000313" key="18">
    <source>
        <dbReference type="EMBL" id="NYI07418.1"/>
    </source>
</evidence>
<reference evidence="18 19" key="1">
    <citation type="submission" date="2020-07" db="EMBL/GenBank/DDBJ databases">
        <title>Sequencing the genomes of 1000 actinobacteria strains.</title>
        <authorList>
            <person name="Klenk H.-P."/>
        </authorList>
    </citation>
    <scope>NUCLEOTIDE SEQUENCE [LARGE SCALE GENOMIC DNA]</scope>
    <source>
        <strain evidence="18 19">DSM 42178</strain>
    </source>
</reference>
<dbReference type="SMART" id="SM00331">
    <property type="entry name" value="PP2C_SIG"/>
    <property type="match status" value="1"/>
</dbReference>
<dbReference type="InterPro" id="IPR036457">
    <property type="entry name" value="PPM-type-like_dom_sf"/>
</dbReference>
<evidence type="ECO:0000256" key="8">
    <source>
        <dbReference type="ARBA" id="ARBA00022840"/>
    </source>
</evidence>
<name>A0A853AA77_9ACTN</name>
<dbReference type="InterPro" id="IPR000014">
    <property type="entry name" value="PAS"/>
</dbReference>
<dbReference type="FunFam" id="3.30.450.40:FF:000035">
    <property type="entry name" value="PAS sensor protein"/>
    <property type="match status" value="1"/>
</dbReference>
<comment type="function">
    <text evidence="13">Primarily acts as an independent SigF regulator that is sensitive to the osmosensory signal, mediating the cross talk of PknD with the SigF regulon. Possesses both phosphatase and kinase activities. The kinase domain functions as a classic anti-sigma factor-like kinase to phosphorylate the anti-anti-sigma factor domain at the canonical regulatory site, and the phosphatase domain antagonizes this activity.</text>
</comment>
<evidence type="ECO:0000256" key="15">
    <source>
        <dbReference type="ARBA" id="ARBA00081350"/>
    </source>
</evidence>
<dbReference type="Pfam" id="PF08448">
    <property type="entry name" value="PAS_4"/>
    <property type="match status" value="1"/>
</dbReference>
<keyword evidence="6" id="KW-0418">Kinase</keyword>
<keyword evidence="19" id="KW-1185">Reference proteome</keyword>
<evidence type="ECO:0000256" key="6">
    <source>
        <dbReference type="ARBA" id="ARBA00022777"/>
    </source>
</evidence>
<keyword evidence="8" id="KW-0067">ATP-binding</keyword>
<organism evidence="18 19">
    <name type="scientific">Allostreptomyces psammosilenae</name>
    <dbReference type="NCBI Taxonomy" id="1892865"/>
    <lineage>
        <taxon>Bacteria</taxon>
        <taxon>Bacillati</taxon>
        <taxon>Actinomycetota</taxon>
        <taxon>Actinomycetes</taxon>
        <taxon>Kitasatosporales</taxon>
        <taxon>Streptomycetaceae</taxon>
        <taxon>Allostreptomyces</taxon>
    </lineage>
</organism>
<dbReference type="InterPro" id="IPR001932">
    <property type="entry name" value="PPM-type_phosphatase-like_dom"/>
</dbReference>
<dbReference type="AlphaFoldDB" id="A0A853AA77"/>
<dbReference type="PANTHER" id="PTHR43156:SF2">
    <property type="entry name" value="STAGE II SPORULATION PROTEIN E"/>
    <property type="match status" value="1"/>
</dbReference>
<dbReference type="SMART" id="SM00065">
    <property type="entry name" value="GAF"/>
    <property type="match status" value="1"/>
</dbReference>
<dbReference type="Gene3D" id="3.30.450.40">
    <property type="match status" value="1"/>
</dbReference>
<evidence type="ECO:0000256" key="4">
    <source>
        <dbReference type="ARBA" id="ARBA00022723"/>
    </source>
</evidence>
<sequence>MTVHGAGGHTGRRPTGAAGGPLLELPDVSDAGLYLVDEQGLIIAANPRAEALLARSAEDLLGRDAHDLLHRDARGQTVPRARCVMRPAFLEGRTAQGQREWFERGDGSLLRMSWLVTPYRIGEDATGAIVLFHEATPDEALASEEGDPAAPLSELDRLALLAETTTRLTSTLDVEEALRRLVRIVVPRLADWAVVDLITESGEVWRTAVVHHQDGALVPREDLQGPLPPIPQDSVMPLARALRGAASALARPQDYQGPVEAGIPVAQRELFRVTGIHSAAIAPIHGLREVLGALTLGRSDRPAAFTAAELSLLDDIAHRAGLALGNARLYQRQRRVAETMQRHLLPQLPHVPGLEMAARYAPAPHASQVGGDWYDAFALPDGATALVIGDVVGHDLDAAAGMAQVRNMLRAYALSHTEPPSVIVDMLGRAVTQVPEASMATMVFARVEDHGAGRWRLRWTNAGHPPPLLVGHDGRSRFLEAGHGILLGTGTDLPHGDAVIPLPPRSTLVLYTDGLIESPGRSIDDGLVRLRRQAAELARHPLNDLCDLLLERVPFADRGEDDIALLAVRVPDKSPGG</sequence>
<dbReference type="Pfam" id="PF01590">
    <property type="entry name" value="GAF"/>
    <property type="match status" value="1"/>
</dbReference>
<comment type="caution">
    <text evidence="18">The sequence shown here is derived from an EMBL/GenBank/DDBJ whole genome shotgun (WGS) entry which is preliminary data.</text>
</comment>
<dbReference type="FunFam" id="3.60.40.10:FF:000005">
    <property type="entry name" value="Serine/threonine protein phosphatase"/>
    <property type="match status" value="1"/>
</dbReference>
<dbReference type="PANTHER" id="PTHR43156">
    <property type="entry name" value="STAGE II SPORULATION PROTEIN E-RELATED"/>
    <property type="match status" value="1"/>
</dbReference>
<dbReference type="SUPFAM" id="SSF55785">
    <property type="entry name" value="PYP-like sensor domain (PAS domain)"/>
    <property type="match status" value="1"/>
</dbReference>
<keyword evidence="5" id="KW-0547">Nucleotide-binding</keyword>
<keyword evidence="9" id="KW-0460">Magnesium</keyword>
<dbReference type="Gene3D" id="3.60.40.10">
    <property type="entry name" value="PPM-type phosphatase domain"/>
    <property type="match status" value="1"/>
</dbReference>
<protein>
    <recommendedName>
        <fullName evidence="1">protein-serine/threonine phosphatase</fullName>
        <ecNumber evidence="1">3.1.3.16</ecNumber>
    </recommendedName>
    <alternativeName>
        <fullName evidence="15">Protein-serine/threonine phosphatase</fullName>
    </alternativeName>
    <alternativeName>
        <fullName evidence="14">Serine/threonine-protein kinase</fullName>
    </alternativeName>
</protein>
<dbReference type="SUPFAM" id="SSF81606">
    <property type="entry name" value="PP2C-like"/>
    <property type="match status" value="1"/>
</dbReference>
<comment type="catalytic activity">
    <reaction evidence="12">
        <text>O-phospho-L-seryl-[protein] + H2O = L-seryl-[protein] + phosphate</text>
        <dbReference type="Rhea" id="RHEA:20629"/>
        <dbReference type="Rhea" id="RHEA-COMP:9863"/>
        <dbReference type="Rhea" id="RHEA-COMP:11604"/>
        <dbReference type="ChEBI" id="CHEBI:15377"/>
        <dbReference type="ChEBI" id="CHEBI:29999"/>
        <dbReference type="ChEBI" id="CHEBI:43474"/>
        <dbReference type="ChEBI" id="CHEBI:83421"/>
        <dbReference type="EC" id="3.1.3.16"/>
    </reaction>
</comment>
<feature type="domain" description="PAS" evidence="17">
    <location>
        <begin position="22"/>
        <end position="72"/>
    </location>
</feature>
<evidence type="ECO:0000256" key="14">
    <source>
        <dbReference type="ARBA" id="ARBA00075117"/>
    </source>
</evidence>
<dbReference type="SUPFAM" id="SSF55781">
    <property type="entry name" value="GAF domain-like"/>
    <property type="match status" value="1"/>
</dbReference>
<dbReference type="CDD" id="cd00130">
    <property type="entry name" value="PAS"/>
    <property type="match status" value="1"/>
</dbReference>
<keyword evidence="10" id="KW-0904">Protein phosphatase</keyword>
<evidence type="ECO:0000256" key="2">
    <source>
        <dbReference type="ARBA" id="ARBA00022553"/>
    </source>
</evidence>
<dbReference type="EMBL" id="JACBZD010000001">
    <property type="protein sequence ID" value="NYI07418.1"/>
    <property type="molecule type" value="Genomic_DNA"/>
</dbReference>
<dbReference type="GO" id="GO:0046872">
    <property type="term" value="F:metal ion binding"/>
    <property type="evidence" value="ECO:0007669"/>
    <property type="project" value="UniProtKB-KW"/>
</dbReference>
<proteinExistence type="predicted"/>
<dbReference type="EC" id="3.1.3.16" evidence="1"/>
<dbReference type="PROSITE" id="PS50112">
    <property type="entry name" value="PAS"/>
    <property type="match status" value="1"/>
</dbReference>
<dbReference type="RefSeq" id="WP_179815832.1">
    <property type="nucleotide sequence ID" value="NZ_JACBZD010000001.1"/>
</dbReference>
<evidence type="ECO:0000256" key="10">
    <source>
        <dbReference type="ARBA" id="ARBA00022912"/>
    </source>
</evidence>
<evidence type="ECO:0000313" key="19">
    <source>
        <dbReference type="Proteomes" id="UP000567795"/>
    </source>
</evidence>
<dbReference type="Proteomes" id="UP000567795">
    <property type="component" value="Unassembled WGS sequence"/>
</dbReference>
<dbReference type="Gene3D" id="3.30.450.20">
    <property type="entry name" value="PAS domain"/>
    <property type="match status" value="1"/>
</dbReference>
<dbReference type="InterPro" id="IPR035965">
    <property type="entry name" value="PAS-like_dom_sf"/>
</dbReference>
<accession>A0A853AA77</accession>
<keyword evidence="3" id="KW-0808">Transferase</keyword>
<dbReference type="InterPro" id="IPR003018">
    <property type="entry name" value="GAF"/>
</dbReference>
<keyword evidence="7" id="KW-0378">Hydrolase</keyword>
<evidence type="ECO:0000259" key="17">
    <source>
        <dbReference type="PROSITE" id="PS50112"/>
    </source>
</evidence>
<evidence type="ECO:0000256" key="3">
    <source>
        <dbReference type="ARBA" id="ARBA00022679"/>
    </source>
</evidence>
<gene>
    <name evidence="18" type="ORF">FHU37_004361</name>
</gene>
<keyword evidence="4" id="KW-0479">Metal-binding</keyword>
<keyword evidence="2" id="KW-0597">Phosphoprotein</keyword>
<dbReference type="GO" id="GO:0004722">
    <property type="term" value="F:protein serine/threonine phosphatase activity"/>
    <property type="evidence" value="ECO:0007669"/>
    <property type="project" value="UniProtKB-EC"/>
</dbReference>
<evidence type="ECO:0000256" key="12">
    <source>
        <dbReference type="ARBA" id="ARBA00047761"/>
    </source>
</evidence>